<dbReference type="Pfam" id="PF13087">
    <property type="entry name" value="AAA_12"/>
    <property type="match status" value="1"/>
</dbReference>
<keyword evidence="4" id="KW-0378">Hydrolase</keyword>
<sequence length="1205" mass="138522">MNSEPTKYSKSLIKTLENKLKVGNLRSIHLNATVGRSRNRLDVKQLDVLEEGLSNQFLQQLTSSQKFSFNFGSSFQEIDLYDDEVAQQCSTLFKKLKNIHIDINNDIQNHGVNSFGFGYPMLVFRNPNNTKQLAYAPLFIWHLELDKEARGTSNWRILKGDDYPILINAQLRSYIESVFDGVQLQAISEEMLEDGIIDNEEILEVVNGILQQLNSPSLNEIGELEKSTDKKALDQKTQRQAWVAWSGVFGLYKAQRESIIADLQYIHDNNEDFTETVEDVAYQEYTTSSVAVDPSQERLLHLLNDERKLIIQGPPGTGKSQSLTAIITNALENNARCLVVCEKKTALEVLKQNLGKLGLDHLCAVIDDVNKDRKQIVDTVREIVDGKSTLPKSEINVSKYRALRSKYENNKVEAQEKYKNSASHVLGDYTWRDSISEMISNQEEAHQQVISEMGVITSLYFTEEEYQQLTQLIENGERTYKKIQHLKLDLDAFSEHFFQEPFTQESRLKVSDFLKDVEQKSSEIELKLEESIQSFGDDFYEKGLQENWFFWLRKVFSGKLKRMSQSAHQIVSLTEKLHQDLGLLYQSKTLNLQISHELNSFINETKKELEQLSSNMVKYRDIHDWKYFKGSIEEGYANKLIDFLTDAEVNEWSITFKYWYFNALLMHYEAKNVGKYITDNYLLEQLDALTLDIQKHQAGFIVNQQSKEVEQLLKSKNKQSLKLLFNYRKNKTYGSKTSLRKIIHQEFDLFSTFFPVTMVNPVVCSSILPMETGLYDLVIFDEASQVRLEDAFAAMLRGNHQIISGDVHQMPPSSYFDKGGDLDLDEELEEADVALAESDSLLTFAKDSTFKFSYLDFHYRSQHPHLIDFSNAAFYGSRLIPMPNVKDYQPIKLHQVDGLYADRSNAKEAEEIINFIKTLDVDQLPTLGIATFNMDQRNLIWDHIYAEIEASSSFNKLMQELIKNGFFIKNLENIQGDERDVILLSTTFGKNDQGSFRQNFGQLNNQEKGYKLLNVIVTRAKKELHVFTSFPTEVYSKYASELSNQGNNGKAILYAYLAYARACSNQNEEERIHILNTLAEYAAESSTTSLKKSTSASFESQIIEFLSKKIPSPFTLVPSYKLGGLYLDIAIVDENNKVVLAIECDGKEEHLSKESYRYDIHRKNIMASHNIEVYHLWVTNCWQDLDTEINNIVAKMDTIISCYAE</sequence>
<keyword evidence="5" id="KW-1185">Reference proteome</keyword>
<dbReference type="InterPro" id="IPR027417">
    <property type="entry name" value="P-loop_NTPase"/>
</dbReference>
<dbReference type="Proteomes" id="UP000678679">
    <property type="component" value="Chromosome 2"/>
</dbReference>
<dbReference type="KEGG" id="fya:KMW28_28300"/>
<evidence type="ECO:0000259" key="2">
    <source>
        <dbReference type="Pfam" id="PF13087"/>
    </source>
</evidence>
<dbReference type="InterPro" id="IPR025103">
    <property type="entry name" value="DUF4011"/>
</dbReference>
<dbReference type="Gene3D" id="3.40.50.300">
    <property type="entry name" value="P-loop containing nucleotide triphosphate hydrolases"/>
    <property type="match status" value="3"/>
</dbReference>
<feature type="domain" description="Helicase/UvrB N-terminal" evidence="1">
    <location>
        <begin position="295"/>
        <end position="415"/>
    </location>
</feature>
<keyword evidence="4" id="KW-0547">Nucleotide-binding</keyword>
<dbReference type="GO" id="GO:0016787">
    <property type="term" value="F:hydrolase activity"/>
    <property type="evidence" value="ECO:0007669"/>
    <property type="project" value="InterPro"/>
</dbReference>
<protein>
    <submittedName>
        <fullName evidence="4">DEAD/DEAH box helicase family protein</fullName>
    </submittedName>
</protein>
<evidence type="ECO:0000313" key="5">
    <source>
        <dbReference type="Proteomes" id="UP000678679"/>
    </source>
</evidence>
<evidence type="ECO:0000259" key="1">
    <source>
        <dbReference type="Pfam" id="PF04851"/>
    </source>
</evidence>
<dbReference type="AlphaFoldDB" id="A0AAX1NB94"/>
<dbReference type="InterPro" id="IPR045055">
    <property type="entry name" value="DNA2/NAM7-like"/>
</dbReference>
<dbReference type="Pfam" id="PF04851">
    <property type="entry name" value="ResIII"/>
    <property type="match status" value="1"/>
</dbReference>
<gene>
    <name evidence="4" type="ORF">KMW28_28300</name>
</gene>
<dbReference type="GO" id="GO:0004386">
    <property type="term" value="F:helicase activity"/>
    <property type="evidence" value="ECO:0007669"/>
    <property type="project" value="UniProtKB-KW"/>
</dbReference>
<dbReference type="CDD" id="cd18808">
    <property type="entry name" value="SF1_C_Upf1"/>
    <property type="match status" value="1"/>
</dbReference>
<accession>A0AAX1NB94</accession>
<dbReference type="GO" id="GO:0003677">
    <property type="term" value="F:DNA binding"/>
    <property type="evidence" value="ECO:0007669"/>
    <property type="project" value="InterPro"/>
</dbReference>
<evidence type="ECO:0000313" key="4">
    <source>
        <dbReference type="EMBL" id="QWG04801.1"/>
    </source>
</evidence>
<feature type="domain" description="DNA2/NAM7 helicase-like C-terminal" evidence="2">
    <location>
        <begin position="848"/>
        <end position="1027"/>
    </location>
</feature>
<feature type="domain" description="Restriction endonuclease type II-like" evidence="3">
    <location>
        <begin position="1098"/>
        <end position="1195"/>
    </location>
</feature>
<dbReference type="GO" id="GO:0005524">
    <property type="term" value="F:ATP binding"/>
    <property type="evidence" value="ECO:0007669"/>
    <property type="project" value="InterPro"/>
</dbReference>
<dbReference type="Pfam" id="PF13195">
    <property type="entry name" value="DUF4011"/>
    <property type="match status" value="1"/>
</dbReference>
<dbReference type="InterPro" id="IPR006935">
    <property type="entry name" value="Helicase/UvrB_N"/>
</dbReference>
<dbReference type="SUPFAM" id="SSF52540">
    <property type="entry name" value="P-loop containing nucleoside triphosphate hydrolases"/>
    <property type="match status" value="2"/>
</dbReference>
<dbReference type="PANTHER" id="PTHR10887">
    <property type="entry name" value="DNA2/NAM7 HELICASE FAMILY"/>
    <property type="match status" value="1"/>
</dbReference>
<proteinExistence type="predicted"/>
<dbReference type="PANTHER" id="PTHR10887:SF495">
    <property type="entry name" value="HELICASE SENATAXIN ISOFORM X1-RELATED"/>
    <property type="match status" value="1"/>
</dbReference>
<dbReference type="Pfam" id="PF18741">
    <property type="entry name" value="MTES_1575"/>
    <property type="match status" value="1"/>
</dbReference>
<keyword evidence="4" id="KW-0067">ATP-binding</keyword>
<dbReference type="Gene3D" id="3.40.960.10">
    <property type="entry name" value="VSR Endonuclease"/>
    <property type="match status" value="1"/>
</dbReference>
<dbReference type="RefSeq" id="WP_169662497.1">
    <property type="nucleotide sequence ID" value="NZ_CP076133.1"/>
</dbReference>
<organism evidence="4 5">
    <name type="scientific">Flammeovirga yaeyamensis</name>
    <dbReference type="NCBI Taxonomy" id="367791"/>
    <lineage>
        <taxon>Bacteria</taxon>
        <taxon>Pseudomonadati</taxon>
        <taxon>Bacteroidota</taxon>
        <taxon>Cytophagia</taxon>
        <taxon>Cytophagales</taxon>
        <taxon>Flammeovirgaceae</taxon>
        <taxon>Flammeovirga</taxon>
    </lineage>
</organism>
<dbReference type="InterPro" id="IPR049468">
    <property type="entry name" value="Restrct_endonuc-II-like_dom"/>
</dbReference>
<name>A0AAX1NB94_9BACT</name>
<reference evidence="4 5" key="1">
    <citation type="submission" date="2021-05" db="EMBL/GenBank/DDBJ databases">
        <title>Comparative genomic studies on the polysaccharide-degrading batcterial strains of the Flammeovirga genus.</title>
        <authorList>
            <person name="Zewei F."/>
            <person name="Zheng Z."/>
            <person name="Yu L."/>
            <person name="Ruyue G."/>
            <person name="Yanhong M."/>
            <person name="Yuanyuan C."/>
            <person name="Jingyan G."/>
            <person name="Wenjun H."/>
        </authorList>
    </citation>
    <scope>NUCLEOTIDE SEQUENCE [LARGE SCALE GENOMIC DNA]</scope>
    <source>
        <strain evidence="4 5">NBRC:100898</strain>
    </source>
</reference>
<dbReference type="InterPro" id="IPR041679">
    <property type="entry name" value="DNA2/NAM7-like_C"/>
</dbReference>
<keyword evidence="4" id="KW-0347">Helicase</keyword>
<dbReference type="InterPro" id="IPR047187">
    <property type="entry name" value="SF1_C_Upf1"/>
</dbReference>
<evidence type="ECO:0000259" key="3">
    <source>
        <dbReference type="Pfam" id="PF18741"/>
    </source>
</evidence>
<dbReference type="EMBL" id="CP076133">
    <property type="protein sequence ID" value="QWG04801.1"/>
    <property type="molecule type" value="Genomic_DNA"/>
</dbReference>